<proteinExistence type="predicted"/>
<keyword evidence="4" id="KW-1185">Reference proteome</keyword>
<dbReference type="KEGG" id="tim:GMBLW1_04440"/>
<dbReference type="PANTHER" id="PTHR30383:SF5">
    <property type="entry name" value="SGNH HYDROLASE-TYPE ESTERASE DOMAIN-CONTAINING PROTEIN"/>
    <property type="match status" value="1"/>
</dbReference>
<evidence type="ECO:0000259" key="2">
    <source>
        <dbReference type="Pfam" id="PF13472"/>
    </source>
</evidence>
<evidence type="ECO:0000313" key="3">
    <source>
        <dbReference type="EMBL" id="VIP03516.1"/>
    </source>
</evidence>
<dbReference type="GO" id="GO:0004622">
    <property type="term" value="F:phosphatidylcholine lysophospholipase activity"/>
    <property type="evidence" value="ECO:0007669"/>
    <property type="project" value="TreeGrafter"/>
</dbReference>
<gene>
    <name evidence="3" type="ORF">GMBLW1_04440</name>
</gene>
<evidence type="ECO:0000256" key="1">
    <source>
        <dbReference type="SAM" id="SignalP"/>
    </source>
</evidence>
<accession>A0A6C2YPX1</accession>
<feature type="chain" id="PRO_5033879768" description="SGNH hydrolase-type esterase domain-containing protein" evidence="1">
    <location>
        <begin position="23"/>
        <end position="412"/>
    </location>
</feature>
<evidence type="ECO:0000313" key="4">
    <source>
        <dbReference type="Proteomes" id="UP000464378"/>
    </source>
</evidence>
<keyword evidence="1" id="KW-0732">Signal</keyword>
<dbReference type="InterPro" id="IPR036514">
    <property type="entry name" value="SGNH_hydro_sf"/>
</dbReference>
<dbReference type="Proteomes" id="UP000464378">
    <property type="component" value="Chromosome"/>
</dbReference>
<dbReference type="InterPro" id="IPR013830">
    <property type="entry name" value="SGNH_hydro"/>
</dbReference>
<dbReference type="InParanoid" id="A0A6C2YPX1"/>
<dbReference type="Pfam" id="PF13472">
    <property type="entry name" value="Lipase_GDSL_2"/>
    <property type="match status" value="1"/>
</dbReference>
<reference evidence="3" key="1">
    <citation type="submission" date="2019-04" db="EMBL/GenBank/DDBJ databases">
        <authorList>
            <consortium name="Science for Life Laboratories"/>
        </authorList>
    </citation>
    <scope>NUCLEOTIDE SEQUENCE</scope>
    <source>
        <strain evidence="3">MBLW1</strain>
    </source>
</reference>
<dbReference type="SUPFAM" id="SSF52266">
    <property type="entry name" value="SGNH hydrolase"/>
    <property type="match status" value="1"/>
</dbReference>
<protein>
    <recommendedName>
        <fullName evidence="2">SGNH hydrolase-type esterase domain-containing protein</fullName>
    </recommendedName>
</protein>
<dbReference type="PANTHER" id="PTHR30383">
    <property type="entry name" value="THIOESTERASE 1/PROTEASE 1/LYSOPHOSPHOLIPASE L1"/>
    <property type="match status" value="1"/>
</dbReference>
<organism evidence="3">
    <name type="scientific">Tuwongella immobilis</name>
    <dbReference type="NCBI Taxonomy" id="692036"/>
    <lineage>
        <taxon>Bacteria</taxon>
        <taxon>Pseudomonadati</taxon>
        <taxon>Planctomycetota</taxon>
        <taxon>Planctomycetia</taxon>
        <taxon>Gemmatales</taxon>
        <taxon>Gemmataceae</taxon>
        <taxon>Tuwongella</taxon>
    </lineage>
</organism>
<dbReference type="CDD" id="cd01834">
    <property type="entry name" value="SGNH_hydrolase_like_2"/>
    <property type="match status" value="1"/>
</dbReference>
<dbReference type="AlphaFoldDB" id="A0A6C2YPX1"/>
<name>A0A6C2YPX1_9BACT</name>
<feature type="signal peptide" evidence="1">
    <location>
        <begin position="1"/>
        <end position="22"/>
    </location>
</feature>
<feature type="domain" description="SGNH hydrolase-type esterase" evidence="2">
    <location>
        <begin position="61"/>
        <end position="221"/>
    </location>
</feature>
<sequence>MKRFGILLAAWLVFGRFSPGIAAEPPAVSLRSGDRIVLVGGTLIEREQREGYWETALMLRHPNLDLTVRNLGWSGDTVFGEARAWFDPPEKGYQRLVEQTITEKPTVILLNYGLNESYAGNSGLERFAKQYERLLNDLSPAKARMVLMLPPLAESMPAPLPSVEATNARLEVYRQRIRDIAAKRGLPTIDIQPRIDAMPAEWKRIHRTDNGLHLSAAGYRRTATLFADLFASDQPWSVSLNADGTVAKQSGVTATAEPAGKKVTLQLHDATLPLPTFLPTLPDAAYPPHELRKIVATGWEGNFQLRAGNADLGTVSAADLAKGVTITRGPMFEQSEQVRKQVVLKNQHYFNKWRPQNDTYLYGFRKHEQGQNFKELAQFDPLIAAAEKQIAELRHPKPVTLVMEPQTAPLPR</sequence>
<dbReference type="InterPro" id="IPR051532">
    <property type="entry name" value="Ester_Hydrolysis_Enzymes"/>
</dbReference>
<dbReference type="EMBL" id="LR586016">
    <property type="protein sequence ID" value="VIP03516.1"/>
    <property type="molecule type" value="Genomic_DNA"/>
</dbReference>
<dbReference type="Gene3D" id="3.40.50.1110">
    <property type="entry name" value="SGNH hydrolase"/>
    <property type="match status" value="1"/>
</dbReference>
<dbReference type="RefSeq" id="WP_162658632.1">
    <property type="nucleotide sequence ID" value="NZ_LR593887.1"/>
</dbReference>
<dbReference type="EMBL" id="LR593887">
    <property type="protein sequence ID" value="VTS04400.1"/>
    <property type="molecule type" value="Genomic_DNA"/>
</dbReference>